<reference evidence="2" key="2">
    <citation type="submission" date="2020-09" db="EMBL/GenBank/DDBJ databases">
        <authorList>
            <person name="Sun Q."/>
            <person name="Zhou Y."/>
        </authorList>
    </citation>
    <scope>NUCLEOTIDE SEQUENCE</scope>
    <source>
        <strain evidence="2">CGMCC 1.12153</strain>
    </source>
</reference>
<protein>
    <submittedName>
        <fullName evidence="2">Uncharacterized protein</fullName>
    </submittedName>
</protein>
<reference evidence="2" key="1">
    <citation type="journal article" date="2014" name="Int. J. Syst. Evol. Microbiol.">
        <title>Complete genome sequence of Corynebacterium casei LMG S-19264T (=DSM 44701T), isolated from a smear-ripened cheese.</title>
        <authorList>
            <consortium name="US DOE Joint Genome Institute (JGI-PGF)"/>
            <person name="Walter F."/>
            <person name="Albersmeier A."/>
            <person name="Kalinowski J."/>
            <person name="Ruckert C."/>
        </authorList>
    </citation>
    <scope>NUCLEOTIDE SEQUENCE</scope>
    <source>
        <strain evidence="2">CGMCC 1.12153</strain>
    </source>
</reference>
<dbReference type="EMBL" id="BMEL01000001">
    <property type="protein sequence ID" value="GGF15784.1"/>
    <property type="molecule type" value="Genomic_DNA"/>
</dbReference>
<accession>A0A917B120</accession>
<proteinExistence type="predicted"/>
<dbReference type="Proteomes" id="UP000660110">
    <property type="component" value="Unassembled WGS sequence"/>
</dbReference>
<name>A0A917B120_HALAA</name>
<evidence type="ECO:0000256" key="1">
    <source>
        <dbReference type="SAM" id="Phobius"/>
    </source>
</evidence>
<dbReference type="AlphaFoldDB" id="A0A917B120"/>
<sequence length="73" mass="8011">MGVLTVPLFCGKRADWYQVPRDKKAVRGSKKRASVPGTEVTLGAAYILIIDIGIYRLYVTKAVICRNKITGIG</sequence>
<keyword evidence="1" id="KW-0812">Transmembrane</keyword>
<evidence type="ECO:0000313" key="3">
    <source>
        <dbReference type="Proteomes" id="UP000660110"/>
    </source>
</evidence>
<evidence type="ECO:0000313" key="2">
    <source>
        <dbReference type="EMBL" id="GGF15784.1"/>
    </source>
</evidence>
<organism evidence="2 3">
    <name type="scientific">Halobacillus andaensis</name>
    <dbReference type="NCBI Taxonomy" id="1176239"/>
    <lineage>
        <taxon>Bacteria</taxon>
        <taxon>Bacillati</taxon>
        <taxon>Bacillota</taxon>
        <taxon>Bacilli</taxon>
        <taxon>Bacillales</taxon>
        <taxon>Bacillaceae</taxon>
        <taxon>Halobacillus</taxon>
    </lineage>
</organism>
<feature type="transmembrane region" description="Helical" evidence="1">
    <location>
        <begin position="40"/>
        <end position="59"/>
    </location>
</feature>
<comment type="caution">
    <text evidence="2">The sequence shown here is derived from an EMBL/GenBank/DDBJ whole genome shotgun (WGS) entry which is preliminary data.</text>
</comment>
<keyword evidence="1" id="KW-1133">Transmembrane helix</keyword>
<gene>
    <name evidence="2" type="ORF">GCM10010954_13020</name>
</gene>
<keyword evidence="1" id="KW-0472">Membrane</keyword>
<keyword evidence="3" id="KW-1185">Reference proteome</keyword>